<evidence type="ECO:0000313" key="3">
    <source>
        <dbReference type="Proteomes" id="UP000199460"/>
    </source>
</evidence>
<gene>
    <name evidence="2" type="ORF">SAMN05216213_11633</name>
</gene>
<feature type="compositionally biased region" description="Basic and acidic residues" evidence="1">
    <location>
        <begin position="1"/>
        <end position="30"/>
    </location>
</feature>
<organism evidence="2 3">
    <name type="scientific">Ectopseudomonas guguanensis</name>
    <dbReference type="NCBI Taxonomy" id="1198456"/>
    <lineage>
        <taxon>Bacteria</taxon>
        <taxon>Pseudomonadati</taxon>
        <taxon>Pseudomonadota</taxon>
        <taxon>Gammaproteobacteria</taxon>
        <taxon>Pseudomonadales</taxon>
        <taxon>Pseudomonadaceae</taxon>
        <taxon>Ectopseudomonas</taxon>
    </lineage>
</organism>
<evidence type="ECO:0000313" key="2">
    <source>
        <dbReference type="EMBL" id="SDQ02000.1"/>
    </source>
</evidence>
<dbReference type="EMBL" id="FNJJ01000016">
    <property type="protein sequence ID" value="SDQ02000.1"/>
    <property type="molecule type" value="Genomic_DNA"/>
</dbReference>
<dbReference type="AlphaFoldDB" id="A0A1H0XGA5"/>
<keyword evidence="3" id="KW-1185">Reference proteome</keyword>
<reference evidence="3" key="1">
    <citation type="submission" date="2016-10" db="EMBL/GenBank/DDBJ databases">
        <authorList>
            <person name="Varghese N."/>
            <person name="Submissions S."/>
        </authorList>
    </citation>
    <scope>NUCLEOTIDE SEQUENCE [LARGE SCALE GENOMIC DNA]</scope>
    <source>
        <strain evidence="3">JCM 18416</strain>
    </source>
</reference>
<feature type="compositionally biased region" description="Low complexity" evidence="1">
    <location>
        <begin position="171"/>
        <end position="181"/>
    </location>
</feature>
<evidence type="ECO:0000256" key="1">
    <source>
        <dbReference type="SAM" id="MobiDB-lite"/>
    </source>
</evidence>
<name>A0A1H0XGA5_9GAMM</name>
<protein>
    <submittedName>
        <fullName evidence="2">Uncharacterized protein</fullName>
    </submittedName>
</protein>
<sequence>MQGARMREAGHGQESDGHSQQHGTNADRCRQGGWGVADYRIARPRSPRGGHRCDPQTCAGGRAGDWLCTQPRRRLSGIQPQSVGGDLPADHRQLDLRRHRAGADRPPGCRRLSDPAGPDRLPSRAGGGAARSGAGAAPGRHRADRYRAHPGQSRAPGAGRHSAGRGLGPVRTAAGHAGRLLARGRRPGGGALSARQGLPSGVGGRHR</sequence>
<accession>A0A1H0XGA5</accession>
<feature type="region of interest" description="Disordered" evidence="1">
    <location>
        <begin position="1"/>
        <end position="207"/>
    </location>
</feature>
<dbReference type="Proteomes" id="UP000199460">
    <property type="component" value="Unassembled WGS sequence"/>
</dbReference>
<proteinExistence type="predicted"/>